<dbReference type="InterPro" id="IPR050708">
    <property type="entry name" value="T6SS_VgrG/RHS"/>
</dbReference>
<name>A0ABX8MXU3_9PSED</name>
<dbReference type="PANTHER" id="PTHR32305">
    <property type="match status" value="1"/>
</dbReference>
<protein>
    <submittedName>
        <fullName evidence="7">Type VI secretion system tip protein VgrG</fullName>
    </submittedName>
</protein>
<keyword evidence="8" id="KW-1185">Reference proteome</keyword>
<dbReference type="RefSeq" id="WP_217838757.1">
    <property type="nucleotide sequence ID" value="NZ_CP077076.1"/>
</dbReference>
<evidence type="ECO:0000313" key="8">
    <source>
        <dbReference type="Proteomes" id="UP001046350"/>
    </source>
</evidence>
<dbReference type="Pfam" id="PF05954">
    <property type="entry name" value="Phage_GPD"/>
    <property type="match status" value="1"/>
</dbReference>
<evidence type="ECO:0000256" key="2">
    <source>
        <dbReference type="ARBA" id="ARBA00005558"/>
    </source>
</evidence>
<dbReference type="InterPro" id="IPR006531">
    <property type="entry name" value="Gp5/Vgr_OB"/>
</dbReference>
<evidence type="ECO:0000259" key="6">
    <source>
        <dbReference type="Pfam" id="PF22178"/>
    </source>
</evidence>
<dbReference type="Pfam" id="PF04717">
    <property type="entry name" value="Phage_base_V"/>
    <property type="match status" value="1"/>
</dbReference>
<dbReference type="InterPro" id="IPR006533">
    <property type="entry name" value="T6SS_Vgr_RhsGE"/>
</dbReference>
<feature type="region of interest" description="Disordered" evidence="4">
    <location>
        <begin position="643"/>
        <end position="666"/>
    </location>
</feature>
<sequence>MLPANQPRRFSCTIEGFDNDLQVLSFEGEEALSRPYRFVLELVSECANIDLEALLHRQAFLQLDEAGNGIHGQVYQAAQGDSGQRLHRYRIVLVPHLSYLAHRRNPRIFQHKSVPQIIEVLLADHGVTADAFRFALGTASPAREYCVQYGESDLHFLQRLCEEEGIHYHFEHSRQGHQLVFGDDQAVFPRLEVPVAYVQHSAMVADEVVIDSFETRLEARPNRVARRDYDFQHPRLLLEAGASLQPAIPSEPLLEDYDYPGCFTDRTRGRQLSQRALERHRADYRLAQGGSDVSRLASGHLMTLACHPRPEWNDLWLLTEVRHEGSQHQVLEEAGAAGASQPGYRNTFFAAPWDACYRPPLCHRKPRVLGCQTAVVTGPAGEEIHCDALGRVKVQFFWDREGQGDDSSSCWLRVSSSWAGERIGGVAIPRVGMEVLVEFLEGDPDQPVVTGCLYHGEHPTPYPLPAQQACTVLKTRSSPGGGGFNELRVDDTAGQEQVFLQAQRDWDQYIGRDQKIHVGKQRHDSVTANSYSQFQAEEHRTTLGDRKTELKAGDHLQVGDSQHLKVGNARLLEAGQQIHIKAGQHLVIEAAQELTVNAGGSFIRLDGQGVLLAGSQVSCNSGGTPGLGSGVALLSPLLPLPLPLARPGRAGPSPGSPPPQTAQPEPQPYSLAIRLADVPGDSGFPLADTSWQILQDGHDTPLLEGVSDEAGQVQLDAGQRLRLGAAASGANLWLCYPGQCIPLLLHDEPASPDQQHLALCALDFHDRLRHSRADAACQARVDQHPCAAGELYRTLQDGEA</sequence>
<gene>
    <name evidence="7" type="primary">vgrG</name>
    <name evidence="7" type="ORF">KSS94_14310</name>
</gene>
<dbReference type="NCBIfam" id="TIGR03361">
    <property type="entry name" value="VI_Rhs_Vgr"/>
    <property type="match status" value="1"/>
</dbReference>
<dbReference type="InterPro" id="IPR017847">
    <property type="entry name" value="T6SS_RhsGE_Vgr_subset"/>
</dbReference>
<evidence type="ECO:0000256" key="4">
    <source>
        <dbReference type="SAM" id="MobiDB-lite"/>
    </source>
</evidence>
<comment type="similarity">
    <text evidence="2">Belongs to the VgrG protein family.</text>
</comment>
<feature type="compositionally biased region" description="Pro residues" evidence="4">
    <location>
        <begin position="654"/>
        <end position="666"/>
    </location>
</feature>
<keyword evidence="3" id="KW-0964">Secreted</keyword>
<dbReference type="Proteomes" id="UP001046350">
    <property type="component" value="Chromosome"/>
</dbReference>
<dbReference type="Pfam" id="PF22178">
    <property type="entry name" value="Gp5_trimer_C"/>
    <property type="match status" value="1"/>
</dbReference>
<dbReference type="InterPro" id="IPR054030">
    <property type="entry name" value="Gp5_Vgr_C"/>
</dbReference>
<dbReference type="EMBL" id="CP077076">
    <property type="protein sequence ID" value="QXH49133.1"/>
    <property type="molecule type" value="Genomic_DNA"/>
</dbReference>
<evidence type="ECO:0000256" key="3">
    <source>
        <dbReference type="ARBA" id="ARBA00022525"/>
    </source>
</evidence>
<evidence type="ECO:0000256" key="1">
    <source>
        <dbReference type="ARBA" id="ARBA00004613"/>
    </source>
</evidence>
<comment type="subcellular location">
    <subcellularLocation>
        <location evidence="1">Secreted</location>
    </subcellularLocation>
</comment>
<feature type="domain" description="Gp5/Type VI secretion system Vgr protein OB-fold" evidence="5">
    <location>
        <begin position="387"/>
        <end position="454"/>
    </location>
</feature>
<dbReference type="NCBIfam" id="TIGR01646">
    <property type="entry name" value="vgr_GE"/>
    <property type="match status" value="1"/>
</dbReference>
<accession>A0ABX8MXU3</accession>
<proteinExistence type="inferred from homology"/>
<organism evidence="7 8">
    <name type="scientific">Pseudomonas fakonensis</name>
    <dbReference type="NCBI Taxonomy" id="2842355"/>
    <lineage>
        <taxon>Bacteria</taxon>
        <taxon>Pseudomonadati</taxon>
        <taxon>Pseudomonadota</taxon>
        <taxon>Gammaproteobacteria</taxon>
        <taxon>Pseudomonadales</taxon>
        <taxon>Pseudomonadaceae</taxon>
        <taxon>Pseudomonas</taxon>
    </lineage>
</organism>
<reference evidence="7" key="1">
    <citation type="journal article" date="2021" name="Microorganisms">
        <title>The Ever-Expanding Pseudomonas Genus: Description of 43 New Species and Partition of the Pseudomonas putida Group.</title>
        <authorList>
            <person name="Girard L."/>
            <person name="Lood C."/>
            <person name="Hofte M."/>
            <person name="Vandamme P."/>
            <person name="Rokni-Zadeh H."/>
            <person name="van Noort V."/>
            <person name="Lavigne R."/>
            <person name="De Mot R."/>
        </authorList>
    </citation>
    <scope>NUCLEOTIDE SEQUENCE</scope>
    <source>
        <strain evidence="7">COW40</strain>
    </source>
</reference>
<evidence type="ECO:0000259" key="5">
    <source>
        <dbReference type="Pfam" id="PF04717"/>
    </source>
</evidence>
<evidence type="ECO:0000313" key="7">
    <source>
        <dbReference type="EMBL" id="QXH49133.1"/>
    </source>
</evidence>
<feature type="domain" description="Gp5/Type VI secretion system Vgr C-terminal trimerisation" evidence="6">
    <location>
        <begin position="472"/>
        <end position="579"/>
    </location>
</feature>
<dbReference type="PANTHER" id="PTHR32305:SF15">
    <property type="entry name" value="PROTEIN RHSA-RELATED"/>
    <property type="match status" value="1"/>
</dbReference>